<dbReference type="EMBL" id="JASCZI010031323">
    <property type="protein sequence ID" value="MED6126503.1"/>
    <property type="molecule type" value="Genomic_DNA"/>
</dbReference>
<gene>
    <name evidence="1" type="ORF">PIB30_079186</name>
</gene>
<reference evidence="1 2" key="1">
    <citation type="journal article" date="2023" name="Plants (Basel)">
        <title>Bridging the Gap: Combining Genomics and Transcriptomics Approaches to Understand Stylosanthes scabra, an Orphan Legume from the Brazilian Caatinga.</title>
        <authorList>
            <person name="Ferreira-Neto J.R.C."/>
            <person name="da Silva M.D."/>
            <person name="Binneck E."/>
            <person name="de Melo N.F."/>
            <person name="da Silva R.H."/>
            <person name="de Melo A.L.T.M."/>
            <person name="Pandolfi V."/>
            <person name="Bustamante F.O."/>
            <person name="Brasileiro-Vidal A.C."/>
            <person name="Benko-Iseppon A.M."/>
        </authorList>
    </citation>
    <scope>NUCLEOTIDE SEQUENCE [LARGE SCALE GENOMIC DNA]</scope>
    <source>
        <tissue evidence="1">Leaves</tissue>
    </source>
</reference>
<sequence length="200" mass="22415">MGEKRNSGAVVVALCVRGRGRCTLCQSPFLFIISIDFKSRFKNQICLPWESLFIHKNWNPLEVNTGISICNRRELCFIYINGVFPPKNILAINFIGPGFVAIVENRRGGDGCPTRGTVEELDERKKKERKKKHMPPLLSTLHHCCSLVSSTVALPPSSTNAVVDLANSIVHRHHPAVIRILVSILFSDWCSCQIFFSVVL</sequence>
<organism evidence="1 2">
    <name type="scientific">Stylosanthes scabra</name>
    <dbReference type="NCBI Taxonomy" id="79078"/>
    <lineage>
        <taxon>Eukaryota</taxon>
        <taxon>Viridiplantae</taxon>
        <taxon>Streptophyta</taxon>
        <taxon>Embryophyta</taxon>
        <taxon>Tracheophyta</taxon>
        <taxon>Spermatophyta</taxon>
        <taxon>Magnoliopsida</taxon>
        <taxon>eudicotyledons</taxon>
        <taxon>Gunneridae</taxon>
        <taxon>Pentapetalae</taxon>
        <taxon>rosids</taxon>
        <taxon>fabids</taxon>
        <taxon>Fabales</taxon>
        <taxon>Fabaceae</taxon>
        <taxon>Papilionoideae</taxon>
        <taxon>50 kb inversion clade</taxon>
        <taxon>dalbergioids sensu lato</taxon>
        <taxon>Dalbergieae</taxon>
        <taxon>Pterocarpus clade</taxon>
        <taxon>Stylosanthes</taxon>
    </lineage>
</organism>
<dbReference type="Proteomes" id="UP001341840">
    <property type="component" value="Unassembled WGS sequence"/>
</dbReference>
<evidence type="ECO:0000313" key="2">
    <source>
        <dbReference type="Proteomes" id="UP001341840"/>
    </source>
</evidence>
<name>A0ABU6RS70_9FABA</name>
<keyword evidence="2" id="KW-1185">Reference proteome</keyword>
<evidence type="ECO:0000313" key="1">
    <source>
        <dbReference type="EMBL" id="MED6126503.1"/>
    </source>
</evidence>
<proteinExistence type="predicted"/>
<comment type="caution">
    <text evidence="1">The sequence shown here is derived from an EMBL/GenBank/DDBJ whole genome shotgun (WGS) entry which is preliminary data.</text>
</comment>
<accession>A0ABU6RS70</accession>
<protein>
    <submittedName>
        <fullName evidence="1">Uncharacterized protein</fullName>
    </submittedName>
</protein>